<gene>
    <name evidence="1" type="ORF">AN1_LOCUS21060</name>
</gene>
<evidence type="ECO:0000313" key="2">
    <source>
        <dbReference type="Proteomes" id="UP000426265"/>
    </source>
</evidence>
<dbReference type="EMBL" id="CACRSJ010000110">
    <property type="protein sequence ID" value="VYS65654.1"/>
    <property type="molecule type" value="Genomic_DNA"/>
</dbReference>
<organism evidence="1 2">
    <name type="scientific">Arabidopsis thaliana</name>
    <name type="common">Mouse-ear cress</name>
    <dbReference type="NCBI Taxonomy" id="3702"/>
    <lineage>
        <taxon>Eukaryota</taxon>
        <taxon>Viridiplantae</taxon>
        <taxon>Streptophyta</taxon>
        <taxon>Embryophyta</taxon>
        <taxon>Tracheophyta</taxon>
        <taxon>Spermatophyta</taxon>
        <taxon>Magnoliopsida</taxon>
        <taxon>eudicotyledons</taxon>
        <taxon>Gunneridae</taxon>
        <taxon>Pentapetalae</taxon>
        <taxon>rosids</taxon>
        <taxon>malvids</taxon>
        <taxon>Brassicales</taxon>
        <taxon>Brassicaceae</taxon>
        <taxon>Camelineae</taxon>
        <taxon>Arabidopsis</taxon>
    </lineage>
</organism>
<protein>
    <submittedName>
        <fullName evidence="1">Uncharacterized protein</fullName>
    </submittedName>
</protein>
<proteinExistence type="predicted"/>
<evidence type="ECO:0000313" key="1">
    <source>
        <dbReference type="EMBL" id="VYS65654.1"/>
    </source>
</evidence>
<dbReference type="AlphaFoldDB" id="A0A654FY74"/>
<reference evidence="1 2" key="1">
    <citation type="submission" date="2019-11" db="EMBL/GenBank/DDBJ databases">
        <authorList>
            <person name="Jiao W.-B."/>
            <person name="Schneeberger K."/>
        </authorList>
    </citation>
    <scope>NUCLEOTIDE SEQUENCE [LARGE SCALE GENOMIC DNA]</scope>
    <source>
        <strain evidence="2">cv. An-1</strain>
    </source>
</reference>
<sequence length="52" mass="5908">MLYVGVLKGLSILFSSLCHMYDSSGSLLQAKQRRSILPDPLKPKNYGKRFSY</sequence>
<name>A0A654FY74_ARATH</name>
<dbReference type="Proteomes" id="UP000426265">
    <property type="component" value="Unassembled WGS sequence"/>
</dbReference>
<accession>A0A654FY74</accession>